<dbReference type="PROSITE" id="PS50990">
    <property type="entry name" value="PEPTIDASE_C39"/>
    <property type="match status" value="1"/>
</dbReference>
<dbReference type="GO" id="GO:0006508">
    <property type="term" value="P:proteolysis"/>
    <property type="evidence" value="ECO:0007669"/>
    <property type="project" value="InterPro"/>
</dbReference>
<feature type="transmembrane region" description="Helical" evidence="10">
    <location>
        <begin position="239"/>
        <end position="262"/>
    </location>
</feature>
<reference evidence="13" key="1">
    <citation type="submission" date="2016-10" db="EMBL/GenBank/DDBJ databases">
        <authorList>
            <person name="Varghese N."/>
            <person name="Submissions S."/>
        </authorList>
    </citation>
    <scope>NUCLEOTIDE SEQUENCE [LARGE SCALE GENOMIC DNA]</scope>
    <source>
        <strain evidence="13">Gh-48</strain>
    </source>
</reference>
<feature type="transmembrane region" description="Helical" evidence="10">
    <location>
        <begin position="333"/>
        <end position="353"/>
    </location>
</feature>
<dbReference type="Gene3D" id="3.90.70.10">
    <property type="entry name" value="Cysteine proteinases"/>
    <property type="match status" value="1"/>
</dbReference>
<comment type="similarity">
    <text evidence="2">Belongs to the VKOR family.</text>
</comment>
<dbReference type="RefSeq" id="WP_091207961.1">
    <property type="nucleotide sequence ID" value="NZ_FOCL01000001.1"/>
</dbReference>
<gene>
    <name evidence="12" type="ORF">SAMN05192574_101831</name>
</gene>
<evidence type="ECO:0000256" key="5">
    <source>
        <dbReference type="ARBA" id="ARBA00022989"/>
    </source>
</evidence>
<keyword evidence="7 10" id="KW-0472">Membrane</keyword>
<evidence type="ECO:0000256" key="10">
    <source>
        <dbReference type="SAM" id="Phobius"/>
    </source>
</evidence>
<dbReference type="Gene3D" id="1.20.1440.130">
    <property type="entry name" value="VKOR domain"/>
    <property type="match status" value="1"/>
</dbReference>
<dbReference type="AlphaFoldDB" id="A0A1H8B8N1"/>
<organism evidence="12 13">
    <name type="scientific">Mucilaginibacter gossypiicola</name>
    <dbReference type="NCBI Taxonomy" id="551995"/>
    <lineage>
        <taxon>Bacteria</taxon>
        <taxon>Pseudomonadati</taxon>
        <taxon>Bacteroidota</taxon>
        <taxon>Sphingobacteriia</taxon>
        <taxon>Sphingobacteriales</taxon>
        <taxon>Sphingobacteriaceae</taxon>
        <taxon>Mucilaginibacter</taxon>
    </lineage>
</organism>
<dbReference type="Gene3D" id="3.40.30.10">
    <property type="entry name" value="Glutaredoxin"/>
    <property type="match status" value="1"/>
</dbReference>
<dbReference type="GO" id="GO:0008233">
    <property type="term" value="F:peptidase activity"/>
    <property type="evidence" value="ECO:0007669"/>
    <property type="project" value="InterPro"/>
</dbReference>
<dbReference type="InterPro" id="IPR012932">
    <property type="entry name" value="VKOR"/>
</dbReference>
<sequence>MQHFLTRLLEPKTNGPQIAILLTSILKVKISASTLTREIEQHPDYPSLLSISDVLNNFGVENIGIRLEKSKVAEVPVPFITQIKGLRSSEKLFTVVNAIDNIHIHFFDPETHKWSKLLKEDFIKRTSGVAMMVEVGDNAGESDYQTIIRKEYRKVVIQMLNIFCIPVLLLLSVVVSLFKYGGYMLLPAVFTGFTLVGAIAGVLLLWYEFDQYNPILQQICSAGKKINCSAILQSTASKIAGISWSSIGFSYFVGTLLLLLFGGLNTPAILFITAWMAMGASPYVIFSVYYQWRIAKQWCILCLVVQGVLISQLSIVLAGNWQNLSDLSALESGFIISCLTAFLIPLLVTNSVLPAMKKAKESNYHYTELQKLKHNAQIFGALLQKQKVLSETPTGLGISLGNVNGTYKLIKVCNPYCGPCAKAHLPVEELLQGNPEVHIQILFTATSEEWDFKAPPVRHLLAIAEKNDEQVVKNALGDWYLAEKRDYETFAAKYPMNGELKRQDEKVDAMTNWCLKTGIDFTPTFFVSVRSEDSEKDQYFQLPDIYSVKDLKYFFSV</sequence>
<dbReference type="Proteomes" id="UP000198942">
    <property type="component" value="Unassembled WGS sequence"/>
</dbReference>
<dbReference type="InterPro" id="IPR036249">
    <property type="entry name" value="Thioredoxin-like_sf"/>
</dbReference>
<evidence type="ECO:0000313" key="12">
    <source>
        <dbReference type="EMBL" id="SEM79311.1"/>
    </source>
</evidence>
<evidence type="ECO:0000256" key="9">
    <source>
        <dbReference type="ARBA" id="ARBA00023284"/>
    </source>
</evidence>
<dbReference type="GO" id="GO:0016020">
    <property type="term" value="C:membrane"/>
    <property type="evidence" value="ECO:0007669"/>
    <property type="project" value="UniProtKB-SubCell"/>
</dbReference>
<keyword evidence="6" id="KW-0560">Oxidoreductase</keyword>
<dbReference type="GO" id="GO:0048038">
    <property type="term" value="F:quinone binding"/>
    <property type="evidence" value="ECO:0007669"/>
    <property type="project" value="UniProtKB-KW"/>
</dbReference>
<dbReference type="EMBL" id="FOCL01000001">
    <property type="protein sequence ID" value="SEM79311.1"/>
    <property type="molecule type" value="Genomic_DNA"/>
</dbReference>
<feature type="transmembrane region" description="Helical" evidence="10">
    <location>
        <begin position="298"/>
        <end position="321"/>
    </location>
</feature>
<evidence type="ECO:0000256" key="4">
    <source>
        <dbReference type="ARBA" id="ARBA00022719"/>
    </source>
</evidence>
<feature type="transmembrane region" description="Helical" evidence="10">
    <location>
        <begin position="184"/>
        <end position="207"/>
    </location>
</feature>
<keyword evidence="13" id="KW-1185">Reference proteome</keyword>
<keyword evidence="4" id="KW-0874">Quinone</keyword>
<protein>
    <submittedName>
        <fullName evidence="12">Uncharacterized membrane protein</fullName>
    </submittedName>
</protein>
<feature type="transmembrane region" description="Helical" evidence="10">
    <location>
        <begin position="155"/>
        <end position="178"/>
    </location>
</feature>
<dbReference type="GO" id="GO:0005524">
    <property type="term" value="F:ATP binding"/>
    <property type="evidence" value="ECO:0007669"/>
    <property type="project" value="InterPro"/>
</dbReference>
<evidence type="ECO:0000313" key="13">
    <source>
        <dbReference type="Proteomes" id="UP000198942"/>
    </source>
</evidence>
<dbReference type="Pfam" id="PF07884">
    <property type="entry name" value="VKOR"/>
    <property type="match status" value="1"/>
</dbReference>
<name>A0A1H8B8N1_9SPHI</name>
<feature type="domain" description="Peptidase C39" evidence="11">
    <location>
        <begin position="17"/>
        <end position="133"/>
    </location>
</feature>
<dbReference type="InterPro" id="IPR005074">
    <property type="entry name" value="Peptidase_C39"/>
</dbReference>
<evidence type="ECO:0000256" key="8">
    <source>
        <dbReference type="ARBA" id="ARBA00023157"/>
    </source>
</evidence>
<evidence type="ECO:0000256" key="2">
    <source>
        <dbReference type="ARBA" id="ARBA00006214"/>
    </source>
</evidence>
<dbReference type="CDD" id="cd12921">
    <property type="entry name" value="VKOR_4"/>
    <property type="match status" value="1"/>
</dbReference>
<evidence type="ECO:0000256" key="6">
    <source>
        <dbReference type="ARBA" id="ARBA00023002"/>
    </source>
</evidence>
<keyword evidence="8" id="KW-1015">Disulfide bond</keyword>
<dbReference type="Pfam" id="PF03412">
    <property type="entry name" value="Peptidase_C39"/>
    <property type="match status" value="1"/>
</dbReference>
<accession>A0A1H8B8N1</accession>
<proteinExistence type="inferred from homology"/>
<dbReference type="OrthoDB" id="1100563at2"/>
<evidence type="ECO:0000259" key="11">
    <source>
        <dbReference type="PROSITE" id="PS50990"/>
    </source>
</evidence>
<dbReference type="SMART" id="SM00756">
    <property type="entry name" value="VKc"/>
    <property type="match status" value="1"/>
</dbReference>
<keyword evidence="3 10" id="KW-0812">Transmembrane</keyword>
<evidence type="ECO:0000256" key="7">
    <source>
        <dbReference type="ARBA" id="ARBA00023136"/>
    </source>
</evidence>
<evidence type="ECO:0000256" key="3">
    <source>
        <dbReference type="ARBA" id="ARBA00022692"/>
    </source>
</evidence>
<feature type="transmembrane region" description="Helical" evidence="10">
    <location>
        <begin position="268"/>
        <end position="286"/>
    </location>
</feature>
<keyword evidence="5 10" id="KW-1133">Transmembrane helix</keyword>
<keyword evidence="9" id="KW-0676">Redox-active center</keyword>
<evidence type="ECO:0000256" key="1">
    <source>
        <dbReference type="ARBA" id="ARBA00004141"/>
    </source>
</evidence>
<dbReference type="STRING" id="551995.SAMN05192574_101831"/>
<dbReference type="InterPro" id="IPR038354">
    <property type="entry name" value="VKOR_sf"/>
</dbReference>
<dbReference type="GO" id="GO:0016491">
    <property type="term" value="F:oxidoreductase activity"/>
    <property type="evidence" value="ECO:0007669"/>
    <property type="project" value="UniProtKB-KW"/>
</dbReference>
<comment type="subcellular location">
    <subcellularLocation>
        <location evidence="1">Membrane</location>
        <topology evidence="1">Multi-pass membrane protein</topology>
    </subcellularLocation>
</comment>
<dbReference type="SUPFAM" id="SSF52833">
    <property type="entry name" value="Thioredoxin-like"/>
    <property type="match status" value="1"/>
</dbReference>